<keyword evidence="2" id="KW-1185">Reference proteome</keyword>
<accession>A0ABN7PI47</accession>
<feature type="non-terminal residue" evidence="1">
    <location>
        <position position="33"/>
    </location>
</feature>
<name>A0ABN7PI47_TIMPD</name>
<sequence length="33" mass="3605">MLYRRATLVTSHTSSGGRPSCLKTACTSMCTFH</sequence>
<organism evidence="1 2">
    <name type="scientific">Timema podura</name>
    <name type="common">Walking stick</name>
    <dbReference type="NCBI Taxonomy" id="61482"/>
    <lineage>
        <taxon>Eukaryota</taxon>
        <taxon>Metazoa</taxon>
        <taxon>Ecdysozoa</taxon>
        <taxon>Arthropoda</taxon>
        <taxon>Hexapoda</taxon>
        <taxon>Insecta</taxon>
        <taxon>Pterygota</taxon>
        <taxon>Neoptera</taxon>
        <taxon>Polyneoptera</taxon>
        <taxon>Phasmatodea</taxon>
        <taxon>Timematodea</taxon>
        <taxon>Timematoidea</taxon>
        <taxon>Timematidae</taxon>
        <taxon>Timema</taxon>
    </lineage>
</organism>
<evidence type="ECO:0000313" key="1">
    <source>
        <dbReference type="EMBL" id="CAG2066377.1"/>
    </source>
</evidence>
<reference evidence="1" key="1">
    <citation type="submission" date="2021-03" db="EMBL/GenBank/DDBJ databases">
        <authorList>
            <person name="Tran Van P."/>
        </authorList>
    </citation>
    <scope>NUCLEOTIDE SEQUENCE</scope>
</reference>
<dbReference type="EMBL" id="CAJPIN010053508">
    <property type="protein sequence ID" value="CAG2066377.1"/>
    <property type="molecule type" value="Genomic_DNA"/>
</dbReference>
<comment type="caution">
    <text evidence="1">The sequence shown here is derived from an EMBL/GenBank/DDBJ whole genome shotgun (WGS) entry which is preliminary data.</text>
</comment>
<dbReference type="Proteomes" id="UP001153148">
    <property type="component" value="Unassembled WGS sequence"/>
</dbReference>
<gene>
    <name evidence="1" type="ORF">TPAB3V08_LOCUS13320</name>
</gene>
<protein>
    <submittedName>
        <fullName evidence="1">Uncharacterized protein</fullName>
    </submittedName>
</protein>
<proteinExistence type="predicted"/>
<evidence type="ECO:0000313" key="2">
    <source>
        <dbReference type="Proteomes" id="UP001153148"/>
    </source>
</evidence>